<proteinExistence type="predicted"/>
<name>A0ABS7X6N2_9GAMM</name>
<gene>
    <name evidence="1" type="ORF">I4W93_004360</name>
</gene>
<protein>
    <recommendedName>
        <fullName evidence="3">Apea-like HEPN domain-containing protein</fullName>
    </recommendedName>
</protein>
<organism evidence="1 2">
    <name type="scientific">Rheinheimera maricola</name>
    <dbReference type="NCBI Taxonomy" id="2793282"/>
    <lineage>
        <taxon>Bacteria</taxon>
        <taxon>Pseudomonadati</taxon>
        <taxon>Pseudomonadota</taxon>
        <taxon>Gammaproteobacteria</taxon>
        <taxon>Chromatiales</taxon>
        <taxon>Chromatiaceae</taxon>
        <taxon>Rheinheimera</taxon>
    </lineage>
</organism>
<dbReference type="EMBL" id="JAERPS020000001">
    <property type="protein sequence ID" value="MBZ9610820.1"/>
    <property type="molecule type" value="Genomic_DNA"/>
</dbReference>
<dbReference type="Proteomes" id="UP000663814">
    <property type="component" value="Unassembled WGS sequence"/>
</dbReference>
<reference evidence="1 2" key="2">
    <citation type="submission" date="2021-08" db="EMBL/GenBank/DDBJ databases">
        <title>Rheinheimera aquimaris sp. nov., isolated from seawater of the East Sea in Korea.</title>
        <authorList>
            <person name="Kim K.H."/>
            <person name="Wenting R."/>
            <person name="Kim K.R."/>
            <person name="Jeon C.O."/>
        </authorList>
    </citation>
    <scope>NUCLEOTIDE SEQUENCE [LARGE SCALE GENOMIC DNA]</scope>
    <source>
        <strain evidence="1 2">MA-13</strain>
    </source>
</reference>
<comment type="caution">
    <text evidence="1">The sequence shown here is derived from an EMBL/GenBank/DDBJ whole genome shotgun (WGS) entry which is preliminary data.</text>
</comment>
<dbReference type="RefSeq" id="WP_205310600.1">
    <property type="nucleotide sequence ID" value="NZ_JAERPS020000001.1"/>
</dbReference>
<evidence type="ECO:0000313" key="1">
    <source>
        <dbReference type="EMBL" id="MBZ9610820.1"/>
    </source>
</evidence>
<accession>A0ABS7X6N2</accession>
<evidence type="ECO:0000313" key="2">
    <source>
        <dbReference type="Proteomes" id="UP000663814"/>
    </source>
</evidence>
<evidence type="ECO:0008006" key="3">
    <source>
        <dbReference type="Google" id="ProtNLM"/>
    </source>
</evidence>
<keyword evidence="2" id="KW-1185">Reference proteome</keyword>
<reference evidence="1 2" key="1">
    <citation type="submission" date="2020-12" db="EMBL/GenBank/DDBJ databases">
        <authorList>
            <person name="Ruan W."/>
            <person name="Khan S.A."/>
            <person name="Jeon C.O."/>
        </authorList>
    </citation>
    <scope>NUCLEOTIDE SEQUENCE [LARGE SCALE GENOMIC DNA]</scope>
    <source>
        <strain evidence="1 2">MA-13</strain>
    </source>
</reference>
<sequence>MPLTDLSHDALKTYQRQHRDAFPENLSLRVHRALSWLKKAEQARTVQDADTEFIYYWISFNAAYANEFGETERLAEQQHFQAFLSKIADLDNDNLLYKTIWQQFSGSIRLLMDNQYVYQPFWDFQRGRISEADWQQRFNTSKASLNKALAEKNVPKALACIFGRFYTLRNQLIHGGATYNSSVNREQLKDACNLLNKVIPLIIALMMSAPGQLWGDACYPVIK</sequence>